<feature type="compositionally biased region" description="Low complexity" evidence="13">
    <location>
        <begin position="911"/>
        <end position="920"/>
    </location>
</feature>
<evidence type="ECO:0000313" key="19">
    <source>
        <dbReference type="Proteomes" id="UP000318571"/>
    </source>
</evidence>
<sequence length="940" mass="103191">ISAFDVNLDHEDTKHSRVGRQADVPPKRLLTFPDAKITAIRLNAVSKDVSYQDDGTIKALRGKDLDLTVYGIGLTNETLVKLTTAQAEFGQPCKSDNYHVQTRAFDIEVNEDGTSARLELLGERVDQTDGVFFFCVRSDDSTDYIHQGTGRYVSIDIYQMLLPLWIMVVFIVVLLSLSGLFSGLNLGLMALDQTELKIVQNTGSPKEKGYANKIAPIRAHGNFLLCSLLLGNVLVNNTLTILLDTLTSGLVAVIGATMGIVVFGEIIPQAICSRHGLAVGAYTILLTKFFMVVTFPLSYPISKLLDVVLGAEIGTVYNKIKLIELLRVTNESNDLEKEEVDIVTGALVYKDKTVRDVMTKLDDVFMLPTTAVLDFDTVSQIREHGYSRIPVYEGGDSKNIVHILFAKDLMFVDPDDKMPLTMLCEFYNNEVNFVFHDTPLNVMFNDFKSGDKGHMAFVKEINNEGDGDPFYETIGLVTLEDIIEEIIQQEIVDETDVILDNRTKKRRKKEWKAMDGGFPISAEDPKRKTYVSPQLVLAVFQYLATSIEPFKGPYIMDSVLKKLLSLDIFREIKIKKEKSRRPEDELVIIQKGQPIDFFILIVEGRVEVNIGREELVFESGPFTYFGIQVLTQILQEPPKASPALNRAMHTSLSHSDNVASSIRASIRKASTSAASVIDITNKSDVGRRNTMANVSAATITEGVATPVGALASSRHGSSNLNSQNNNVQAPFVPDYTVKAVSDVLYLRIKKSLFLAAAKATAMTNKAISSGGTHGDVNENALDHYLESVNEDDGAFDHDIMMVRNPSVRSPDKVIEALARQVTPSIDRKQVLEDKPLIIKKVATTDNHVANEGSSALNAKPSSGVKEFWGDSSTFSDSKEDKADEYDLDSDSLPFIDKTAMSDVSGGGPGNNGPNSLPSAGEVASTAGDTTHSKDNNSGET</sequence>
<dbReference type="InterPro" id="IPR045095">
    <property type="entry name" value="ACDP"/>
</dbReference>
<evidence type="ECO:0000259" key="15">
    <source>
        <dbReference type="PROSITE" id="PS50042"/>
    </source>
</evidence>
<dbReference type="GO" id="GO:0005886">
    <property type="term" value="C:plasma membrane"/>
    <property type="evidence" value="ECO:0007669"/>
    <property type="project" value="UniProtKB-SubCell"/>
</dbReference>
<evidence type="ECO:0008006" key="20">
    <source>
        <dbReference type="Google" id="ProtNLM"/>
    </source>
</evidence>
<evidence type="ECO:0000256" key="1">
    <source>
        <dbReference type="ARBA" id="ARBA00004651"/>
    </source>
</evidence>
<comment type="caution">
    <text evidence="18">The sequence shown here is derived from an EMBL/GenBank/DDBJ whole genome shotgun (WGS) entry which is preliminary data.</text>
</comment>
<proteinExistence type="inferred from homology"/>
<keyword evidence="10 12" id="KW-0472">Membrane</keyword>
<comment type="subcellular location">
    <subcellularLocation>
        <location evidence="1">Cell membrane</location>
        <topology evidence="1">Multi-pass membrane protein</topology>
    </subcellularLocation>
</comment>
<feature type="domain" description="Cyclic nucleotide-binding" evidence="15">
    <location>
        <begin position="588"/>
        <end position="641"/>
    </location>
</feature>
<feature type="transmembrane region" description="Helical" evidence="14">
    <location>
        <begin position="279"/>
        <end position="299"/>
    </location>
</feature>
<evidence type="ECO:0000256" key="10">
    <source>
        <dbReference type="ARBA" id="ARBA00023136"/>
    </source>
</evidence>
<feature type="region of interest" description="Disordered" evidence="13">
    <location>
        <begin position="851"/>
        <end position="940"/>
    </location>
</feature>
<evidence type="ECO:0000313" key="18">
    <source>
        <dbReference type="EMBL" id="TRY70538.1"/>
    </source>
</evidence>
<dbReference type="PROSITE" id="PS51846">
    <property type="entry name" value="CNNM"/>
    <property type="match status" value="1"/>
</dbReference>
<dbReference type="InterPro" id="IPR002550">
    <property type="entry name" value="CNNM"/>
</dbReference>
<feature type="transmembrane region" description="Helical" evidence="14">
    <location>
        <begin position="164"/>
        <end position="188"/>
    </location>
</feature>
<dbReference type="CDD" id="cd04590">
    <property type="entry name" value="CBS_pair_CorC_HlyC_assoc"/>
    <property type="match status" value="1"/>
</dbReference>
<evidence type="ECO:0000256" key="9">
    <source>
        <dbReference type="ARBA" id="ARBA00023122"/>
    </source>
</evidence>
<keyword evidence="6" id="KW-0677">Repeat</keyword>
<evidence type="ECO:0000256" key="13">
    <source>
        <dbReference type="SAM" id="MobiDB-lite"/>
    </source>
</evidence>
<keyword evidence="4" id="KW-1003">Cell membrane</keyword>
<dbReference type="Gene3D" id="3.10.580.10">
    <property type="entry name" value="CBS-domain"/>
    <property type="match status" value="1"/>
</dbReference>
<dbReference type="PANTHER" id="PTHR12064:SF94">
    <property type="entry name" value="UNEXTENDED PROTEIN"/>
    <property type="match status" value="1"/>
</dbReference>
<dbReference type="InterPro" id="IPR044751">
    <property type="entry name" value="Ion_transp-like_CBS"/>
</dbReference>
<feature type="domain" description="CBS" evidence="16">
    <location>
        <begin position="358"/>
        <end position="420"/>
    </location>
</feature>
<dbReference type="AlphaFoldDB" id="A0A553NYP1"/>
<dbReference type="EMBL" id="VCGU01000009">
    <property type="protein sequence ID" value="TRY70538.1"/>
    <property type="molecule type" value="Genomic_DNA"/>
</dbReference>
<evidence type="ECO:0000256" key="3">
    <source>
        <dbReference type="ARBA" id="ARBA00022448"/>
    </source>
</evidence>
<evidence type="ECO:0000256" key="14">
    <source>
        <dbReference type="SAM" id="Phobius"/>
    </source>
</evidence>
<keyword evidence="8" id="KW-0406">Ion transport</keyword>
<dbReference type="PROSITE" id="PS51371">
    <property type="entry name" value="CBS"/>
    <property type="match status" value="1"/>
</dbReference>
<keyword evidence="5 12" id="KW-0812">Transmembrane</keyword>
<dbReference type="PANTHER" id="PTHR12064">
    <property type="entry name" value="METAL TRANSPORTER CNNM"/>
    <property type="match status" value="1"/>
</dbReference>
<keyword evidence="3" id="KW-0813">Transport</keyword>
<evidence type="ECO:0000256" key="6">
    <source>
        <dbReference type="ARBA" id="ARBA00022737"/>
    </source>
</evidence>
<dbReference type="GO" id="GO:0010960">
    <property type="term" value="P:magnesium ion homeostasis"/>
    <property type="evidence" value="ECO:0007669"/>
    <property type="project" value="InterPro"/>
</dbReference>
<evidence type="ECO:0000259" key="16">
    <source>
        <dbReference type="PROSITE" id="PS51371"/>
    </source>
</evidence>
<evidence type="ECO:0000256" key="8">
    <source>
        <dbReference type="ARBA" id="ARBA00023065"/>
    </source>
</evidence>
<dbReference type="InterPro" id="IPR000644">
    <property type="entry name" value="CBS_dom"/>
</dbReference>
<evidence type="ECO:0000259" key="17">
    <source>
        <dbReference type="PROSITE" id="PS51846"/>
    </source>
</evidence>
<comment type="similarity">
    <text evidence="2">Belongs to the ACDP family.</text>
</comment>
<dbReference type="GO" id="GO:0022857">
    <property type="term" value="F:transmembrane transporter activity"/>
    <property type="evidence" value="ECO:0007669"/>
    <property type="project" value="TreeGrafter"/>
</dbReference>
<evidence type="ECO:0000256" key="5">
    <source>
        <dbReference type="ARBA" id="ARBA00022692"/>
    </source>
</evidence>
<feature type="non-terminal residue" evidence="18">
    <location>
        <position position="1"/>
    </location>
</feature>
<evidence type="ECO:0000256" key="4">
    <source>
        <dbReference type="ARBA" id="ARBA00022475"/>
    </source>
</evidence>
<keyword evidence="19" id="KW-1185">Reference proteome</keyword>
<dbReference type="GO" id="GO:0006811">
    <property type="term" value="P:monoatomic ion transport"/>
    <property type="evidence" value="ECO:0007669"/>
    <property type="project" value="UniProtKB-KW"/>
</dbReference>
<protein>
    <recommendedName>
        <fullName evidence="20">CNNM transmembrane domain-containing protein</fullName>
    </recommendedName>
</protein>
<dbReference type="Proteomes" id="UP000318571">
    <property type="component" value="Chromosome 9"/>
</dbReference>
<dbReference type="InterPro" id="IPR000595">
    <property type="entry name" value="cNMP-bd_dom"/>
</dbReference>
<evidence type="ECO:0000256" key="11">
    <source>
        <dbReference type="PROSITE-ProRule" id="PRU00703"/>
    </source>
</evidence>
<evidence type="ECO:0000256" key="2">
    <source>
        <dbReference type="ARBA" id="ARBA00010484"/>
    </source>
</evidence>
<feature type="compositionally biased region" description="Basic and acidic residues" evidence="13">
    <location>
        <begin position="930"/>
        <end position="940"/>
    </location>
</feature>
<evidence type="ECO:0000256" key="12">
    <source>
        <dbReference type="PROSITE-ProRule" id="PRU01193"/>
    </source>
</evidence>
<dbReference type="STRING" id="6832.A0A553NYP1"/>
<dbReference type="SUPFAM" id="SSF51206">
    <property type="entry name" value="cAMP-binding domain-like"/>
    <property type="match status" value="1"/>
</dbReference>
<dbReference type="SUPFAM" id="SSF54631">
    <property type="entry name" value="CBS-domain pair"/>
    <property type="match status" value="1"/>
</dbReference>
<dbReference type="FunFam" id="3.10.580.10:FF:000001">
    <property type="entry name" value="Putative metal transporter CNNM3 isoform 2"/>
    <property type="match status" value="1"/>
</dbReference>
<feature type="compositionally biased region" description="Polar residues" evidence="13">
    <location>
        <begin position="851"/>
        <end position="860"/>
    </location>
</feature>
<evidence type="ECO:0000256" key="7">
    <source>
        <dbReference type="ARBA" id="ARBA00022989"/>
    </source>
</evidence>
<keyword evidence="9 11" id="KW-0129">CBS domain</keyword>
<organism evidence="18 19">
    <name type="scientific">Tigriopus californicus</name>
    <name type="common">Marine copepod</name>
    <dbReference type="NCBI Taxonomy" id="6832"/>
    <lineage>
        <taxon>Eukaryota</taxon>
        <taxon>Metazoa</taxon>
        <taxon>Ecdysozoa</taxon>
        <taxon>Arthropoda</taxon>
        <taxon>Crustacea</taxon>
        <taxon>Multicrustacea</taxon>
        <taxon>Hexanauplia</taxon>
        <taxon>Copepoda</taxon>
        <taxon>Harpacticoida</taxon>
        <taxon>Harpacticidae</taxon>
        <taxon>Tigriopus</taxon>
    </lineage>
</organism>
<feature type="domain" description="CNNM transmembrane" evidence="17">
    <location>
        <begin position="160"/>
        <end position="339"/>
    </location>
</feature>
<feature type="transmembrane region" description="Helical" evidence="14">
    <location>
        <begin position="249"/>
        <end position="267"/>
    </location>
</feature>
<reference evidence="18 19" key="1">
    <citation type="journal article" date="2018" name="Nat. Ecol. Evol.">
        <title>Genomic signatures of mitonuclear coevolution across populations of Tigriopus californicus.</title>
        <authorList>
            <person name="Barreto F.S."/>
            <person name="Watson E.T."/>
            <person name="Lima T.G."/>
            <person name="Willett C.S."/>
            <person name="Edmands S."/>
            <person name="Li W."/>
            <person name="Burton R.S."/>
        </authorList>
    </citation>
    <scope>NUCLEOTIDE SEQUENCE [LARGE SCALE GENOMIC DNA]</scope>
    <source>
        <strain evidence="18 19">San Diego</strain>
    </source>
</reference>
<dbReference type="InterPro" id="IPR018490">
    <property type="entry name" value="cNMP-bd_dom_sf"/>
</dbReference>
<dbReference type="OMA" id="SIDIYQM"/>
<dbReference type="Pfam" id="PF01595">
    <property type="entry name" value="CNNM"/>
    <property type="match status" value="1"/>
</dbReference>
<gene>
    <name evidence="18" type="ORF">TCAL_02895</name>
</gene>
<dbReference type="PROSITE" id="PS50042">
    <property type="entry name" value="CNMP_BINDING_3"/>
    <property type="match status" value="1"/>
</dbReference>
<dbReference type="Pfam" id="PF25562">
    <property type="entry name" value="CNBH_CNNM2_C"/>
    <property type="match status" value="1"/>
</dbReference>
<name>A0A553NYP1_TIGCA</name>
<accession>A0A553NYP1</accession>
<dbReference type="InterPro" id="IPR046342">
    <property type="entry name" value="CBS_dom_sf"/>
</dbReference>
<keyword evidence="7 12" id="KW-1133">Transmembrane helix</keyword>